<comment type="caution">
    <text evidence="2">The sequence shown here is derived from an EMBL/GenBank/DDBJ whole genome shotgun (WGS) entry which is preliminary data.</text>
</comment>
<feature type="compositionally biased region" description="Basic and acidic residues" evidence="1">
    <location>
        <begin position="1"/>
        <end position="25"/>
    </location>
</feature>
<organism evidence="2 3">
    <name type="scientific">Candidula unifasciata</name>
    <dbReference type="NCBI Taxonomy" id="100452"/>
    <lineage>
        <taxon>Eukaryota</taxon>
        <taxon>Metazoa</taxon>
        <taxon>Spiralia</taxon>
        <taxon>Lophotrochozoa</taxon>
        <taxon>Mollusca</taxon>
        <taxon>Gastropoda</taxon>
        <taxon>Heterobranchia</taxon>
        <taxon>Euthyneura</taxon>
        <taxon>Panpulmonata</taxon>
        <taxon>Eupulmonata</taxon>
        <taxon>Stylommatophora</taxon>
        <taxon>Helicina</taxon>
        <taxon>Helicoidea</taxon>
        <taxon>Geomitridae</taxon>
        <taxon>Candidula</taxon>
    </lineage>
</organism>
<evidence type="ECO:0000313" key="3">
    <source>
        <dbReference type="Proteomes" id="UP000678393"/>
    </source>
</evidence>
<dbReference type="Proteomes" id="UP000678393">
    <property type="component" value="Unassembled WGS sequence"/>
</dbReference>
<gene>
    <name evidence="2" type="ORF">CUNI_LOCUS1076</name>
</gene>
<proteinExistence type="predicted"/>
<sequence>KRKSALKDVSTRKENLNPRSAKELVHSSPNKPVRRSATDSIERSSSNLNQKCYASHTSQLLKHSPVVTLSYISIHGGDDQNLELNTIASDDPITKSLIQSSRMHNNVNNHSLKVERSRTTFVPSKSKLVRNDKLERLDLYETVQKDAFHSNLDNRPQTIPDLRLQHSPGDKSVRLPKPKAPDPSYLESSRVSSIPSKLPLTHSLPNTKISMDKGIWSTGERKTEPLSFYYHPEKR</sequence>
<feature type="region of interest" description="Disordered" evidence="1">
    <location>
        <begin position="150"/>
        <end position="211"/>
    </location>
</feature>
<evidence type="ECO:0000256" key="1">
    <source>
        <dbReference type="SAM" id="MobiDB-lite"/>
    </source>
</evidence>
<accession>A0A8S3YGK4</accession>
<name>A0A8S3YGK4_9EUPU</name>
<feature type="compositionally biased region" description="Polar residues" evidence="1">
    <location>
        <begin position="186"/>
        <end position="195"/>
    </location>
</feature>
<dbReference type="EMBL" id="CAJHNH020000125">
    <property type="protein sequence ID" value="CAG5115518.1"/>
    <property type="molecule type" value="Genomic_DNA"/>
</dbReference>
<feature type="region of interest" description="Disordered" evidence="1">
    <location>
        <begin position="1"/>
        <end position="45"/>
    </location>
</feature>
<dbReference type="AlphaFoldDB" id="A0A8S3YGK4"/>
<protein>
    <submittedName>
        <fullName evidence="2">Uncharacterized protein</fullName>
    </submittedName>
</protein>
<reference evidence="2" key="1">
    <citation type="submission" date="2021-04" db="EMBL/GenBank/DDBJ databases">
        <authorList>
            <consortium name="Molecular Ecology Group"/>
        </authorList>
    </citation>
    <scope>NUCLEOTIDE SEQUENCE</scope>
</reference>
<feature type="non-terminal residue" evidence="2">
    <location>
        <position position="1"/>
    </location>
</feature>
<keyword evidence="3" id="KW-1185">Reference proteome</keyword>
<evidence type="ECO:0000313" key="2">
    <source>
        <dbReference type="EMBL" id="CAG5115518.1"/>
    </source>
</evidence>